<name>A0A1H9WMG7_9CORY</name>
<dbReference type="EMBL" id="FOGQ01000026">
    <property type="protein sequence ID" value="SES34867.1"/>
    <property type="molecule type" value="Genomic_DNA"/>
</dbReference>
<proteinExistence type="predicted"/>
<sequence length="68" mass="7923">MSPTHINLNENLKDLEGEIATDLWKKFNQARRHANQAMHSGDYELKVNNVYFCLKTLDEGIELLRTFS</sequence>
<gene>
    <name evidence="1" type="ORF">SAMN05661109_02808</name>
</gene>
<dbReference type="RefSeq" id="WP_092261136.1">
    <property type="nucleotide sequence ID" value="NZ_CP047199.1"/>
</dbReference>
<dbReference type="AlphaFoldDB" id="A0A1H9WMG7"/>
<protein>
    <recommendedName>
        <fullName evidence="3">HEPN domain-containing protein</fullName>
    </recommendedName>
</protein>
<evidence type="ECO:0000313" key="1">
    <source>
        <dbReference type="EMBL" id="SES34867.1"/>
    </source>
</evidence>
<organism evidence="1 2">
    <name type="scientific">Corynebacterium cystitidis DSM 20524</name>
    <dbReference type="NCBI Taxonomy" id="1121357"/>
    <lineage>
        <taxon>Bacteria</taxon>
        <taxon>Bacillati</taxon>
        <taxon>Actinomycetota</taxon>
        <taxon>Actinomycetes</taxon>
        <taxon>Mycobacteriales</taxon>
        <taxon>Corynebacteriaceae</taxon>
        <taxon>Corynebacterium</taxon>
    </lineage>
</organism>
<reference evidence="2" key="1">
    <citation type="submission" date="2016-10" db="EMBL/GenBank/DDBJ databases">
        <authorList>
            <person name="Varghese N."/>
            <person name="Submissions S."/>
        </authorList>
    </citation>
    <scope>NUCLEOTIDE SEQUENCE [LARGE SCALE GENOMIC DNA]</scope>
    <source>
        <strain evidence="2">DSM 20524</strain>
    </source>
</reference>
<keyword evidence="2" id="KW-1185">Reference proteome</keyword>
<accession>A0A1H9WMG7</accession>
<evidence type="ECO:0008006" key="3">
    <source>
        <dbReference type="Google" id="ProtNLM"/>
    </source>
</evidence>
<evidence type="ECO:0000313" key="2">
    <source>
        <dbReference type="Proteomes" id="UP000198929"/>
    </source>
</evidence>
<dbReference type="Proteomes" id="UP000198929">
    <property type="component" value="Unassembled WGS sequence"/>
</dbReference>